<evidence type="ECO:0000313" key="1">
    <source>
        <dbReference type="EMBL" id="MCG4617549.1"/>
    </source>
</evidence>
<dbReference type="EMBL" id="JAKNHJ010000005">
    <property type="protein sequence ID" value="MCG4617549.1"/>
    <property type="molecule type" value="Genomic_DNA"/>
</dbReference>
<reference evidence="1" key="1">
    <citation type="submission" date="2022-01" db="EMBL/GenBank/DDBJ databases">
        <title>Collection of gut derived symbiotic bacterial strains cultured from healthy donors.</title>
        <authorList>
            <person name="Lin H."/>
            <person name="Kohout C."/>
            <person name="Waligurski E."/>
            <person name="Pamer E.G."/>
        </authorList>
    </citation>
    <scope>NUCLEOTIDE SEQUENCE</scope>
    <source>
        <strain evidence="1">DFI.7.46</strain>
    </source>
</reference>
<accession>A0AAJ1BAY0</accession>
<dbReference type="Proteomes" id="UP001200537">
    <property type="component" value="Unassembled WGS sequence"/>
</dbReference>
<dbReference type="AlphaFoldDB" id="A0AAJ1BAY0"/>
<organism evidence="1 2">
    <name type="scientific">Varibaculum cambriense</name>
    <dbReference type="NCBI Taxonomy" id="184870"/>
    <lineage>
        <taxon>Bacteria</taxon>
        <taxon>Bacillati</taxon>
        <taxon>Actinomycetota</taxon>
        <taxon>Actinomycetes</taxon>
        <taxon>Actinomycetales</taxon>
        <taxon>Actinomycetaceae</taxon>
        <taxon>Varibaculum</taxon>
    </lineage>
</organism>
<name>A0AAJ1BAY0_9ACTO</name>
<dbReference type="RefSeq" id="WP_238127779.1">
    <property type="nucleotide sequence ID" value="NZ_JAKNHJ010000005.1"/>
</dbReference>
<evidence type="ECO:0000313" key="2">
    <source>
        <dbReference type="Proteomes" id="UP001200537"/>
    </source>
</evidence>
<proteinExistence type="predicted"/>
<comment type="caution">
    <text evidence="1">The sequence shown here is derived from an EMBL/GenBank/DDBJ whole genome shotgun (WGS) entry which is preliminary data.</text>
</comment>
<protein>
    <submittedName>
        <fullName evidence="1">Uncharacterized protein</fullName>
    </submittedName>
</protein>
<sequence length="95" mass="10299">MTNSHDAEIATVASKLVATIDKQAKIMQQLTSIGKKIEDHLYSPESEKIDGLLRILAGGANTAAIVSKTPINEIRSLSFTLYSLLDDKKKEAKNG</sequence>
<gene>
    <name evidence="1" type="ORF">L0M99_03420</name>
</gene>